<dbReference type="CDD" id="cd08471">
    <property type="entry name" value="PBP2_CrgA_like_2"/>
    <property type="match status" value="1"/>
</dbReference>
<organism evidence="6 7">
    <name type="scientific">Noviherbaspirillum aridicola</name>
    <dbReference type="NCBI Taxonomy" id="2849687"/>
    <lineage>
        <taxon>Bacteria</taxon>
        <taxon>Pseudomonadati</taxon>
        <taxon>Pseudomonadota</taxon>
        <taxon>Betaproteobacteria</taxon>
        <taxon>Burkholderiales</taxon>
        <taxon>Oxalobacteraceae</taxon>
        <taxon>Noviherbaspirillum</taxon>
    </lineage>
</organism>
<evidence type="ECO:0000256" key="3">
    <source>
        <dbReference type="ARBA" id="ARBA00023125"/>
    </source>
</evidence>
<keyword evidence="2" id="KW-0805">Transcription regulation</keyword>
<dbReference type="PANTHER" id="PTHR30537">
    <property type="entry name" value="HTH-TYPE TRANSCRIPTIONAL REGULATOR"/>
    <property type="match status" value="1"/>
</dbReference>
<dbReference type="InterPro" id="IPR000847">
    <property type="entry name" value="LysR_HTH_N"/>
</dbReference>
<evidence type="ECO:0000256" key="4">
    <source>
        <dbReference type="ARBA" id="ARBA00023163"/>
    </source>
</evidence>
<dbReference type="InterPro" id="IPR058163">
    <property type="entry name" value="LysR-type_TF_proteobact-type"/>
</dbReference>
<evidence type="ECO:0000313" key="7">
    <source>
        <dbReference type="Proteomes" id="UP000887222"/>
    </source>
</evidence>
<keyword evidence="7" id="KW-1185">Reference proteome</keyword>
<sequence>MDKLRGIQTFIAIADRGSLTAAATALDTSLPTVVRRLAELEAGLGVRLFNRTTRRISLTDEGHRYLAICKTALGQLEDAEEALFDSRAEPAGKLVLTAPVMFGRLHVAPLVTEFLRRHPALSVELLLLDRSIDLIEEGVDLAVRIGPLADSSLHAVPAGQLARVMCASPDYLKRHGTPRHPDQLAGHPGIRFTGRGVLAEWHFRDGGRRLTMRFQPRVLTNSVDAAVAACRDGLGIGAFLSYQVQAVVRAGELKPILRKYETEPLPVTMLYPHSRLVSARVRAFIDFAAPRLREQDFMALK</sequence>
<evidence type="ECO:0000259" key="5">
    <source>
        <dbReference type="PROSITE" id="PS50931"/>
    </source>
</evidence>
<dbReference type="EMBL" id="BPMK01000014">
    <property type="protein sequence ID" value="GIZ53097.1"/>
    <property type="molecule type" value="Genomic_DNA"/>
</dbReference>
<evidence type="ECO:0000256" key="1">
    <source>
        <dbReference type="ARBA" id="ARBA00009437"/>
    </source>
</evidence>
<reference evidence="6 7" key="1">
    <citation type="journal article" date="2022" name="Int. J. Syst. Evol. Microbiol.">
        <title>Noviherbaspirillum aridicola sp. nov., isolated from an arid soil in Pakistan.</title>
        <authorList>
            <person name="Khan I.U."/>
            <person name="Saqib M."/>
            <person name="Amin A."/>
            <person name="Hussain F."/>
            <person name="Li L."/>
            <person name="Liu Y.H."/>
            <person name="Fang B.Z."/>
            <person name="Ahmed I."/>
            <person name="Li W.J."/>
        </authorList>
    </citation>
    <scope>NUCLEOTIDE SEQUENCE [LARGE SCALE GENOMIC DNA]</scope>
    <source>
        <strain evidence="6 7">NCCP-691</strain>
    </source>
</reference>
<keyword evidence="4" id="KW-0804">Transcription</keyword>
<dbReference type="InterPro" id="IPR005119">
    <property type="entry name" value="LysR_subst-bd"/>
</dbReference>
<feature type="domain" description="HTH lysR-type" evidence="5">
    <location>
        <begin position="1"/>
        <end position="59"/>
    </location>
</feature>
<evidence type="ECO:0000313" key="6">
    <source>
        <dbReference type="EMBL" id="GIZ53097.1"/>
    </source>
</evidence>
<keyword evidence="3" id="KW-0238">DNA-binding</keyword>
<dbReference type="Proteomes" id="UP000887222">
    <property type="component" value="Unassembled WGS sequence"/>
</dbReference>
<dbReference type="PANTHER" id="PTHR30537:SF5">
    <property type="entry name" value="HTH-TYPE TRANSCRIPTIONAL ACTIVATOR TTDR-RELATED"/>
    <property type="match status" value="1"/>
</dbReference>
<name>A0ABQ4Q791_9BURK</name>
<comment type="similarity">
    <text evidence="1">Belongs to the LysR transcriptional regulatory family.</text>
</comment>
<dbReference type="Gene3D" id="3.40.190.290">
    <property type="match status" value="1"/>
</dbReference>
<dbReference type="InterPro" id="IPR036388">
    <property type="entry name" value="WH-like_DNA-bd_sf"/>
</dbReference>
<dbReference type="Pfam" id="PF00126">
    <property type="entry name" value="HTH_1"/>
    <property type="match status" value="1"/>
</dbReference>
<dbReference type="PROSITE" id="PS50931">
    <property type="entry name" value="HTH_LYSR"/>
    <property type="match status" value="1"/>
</dbReference>
<dbReference type="SUPFAM" id="SSF46785">
    <property type="entry name" value="Winged helix' DNA-binding domain"/>
    <property type="match status" value="1"/>
</dbReference>
<proteinExistence type="inferred from homology"/>
<evidence type="ECO:0000256" key="2">
    <source>
        <dbReference type="ARBA" id="ARBA00023015"/>
    </source>
</evidence>
<protein>
    <submittedName>
        <fullName evidence="6">Transcriptional regulator</fullName>
    </submittedName>
</protein>
<dbReference type="RefSeq" id="WP_220809519.1">
    <property type="nucleotide sequence ID" value="NZ_BPMK01000014.1"/>
</dbReference>
<dbReference type="Gene3D" id="1.10.10.10">
    <property type="entry name" value="Winged helix-like DNA-binding domain superfamily/Winged helix DNA-binding domain"/>
    <property type="match status" value="1"/>
</dbReference>
<comment type="caution">
    <text evidence="6">The sequence shown here is derived from an EMBL/GenBank/DDBJ whole genome shotgun (WGS) entry which is preliminary data.</text>
</comment>
<dbReference type="SUPFAM" id="SSF53850">
    <property type="entry name" value="Periplasmic binding protein-like II"/>
    <property type="match status" value="1"/>
</dbReference>
<dbReference type="Pfam" id="PF03466">
    <property type="entry name" value="LysR_substrate"/>
    <property type="match status" value="1"/>
</dbReference>
<accession>A0ABQ4Q791</accession>
<gene>
    <name evidence="6" type="ORF">NCCP691_31110</name>
</gene>
<dbReference type="InterPro" id="IPR036390">
    <property type="entry name" value="WH_DNA-bd_sf"/>
</dbReference>